<dbReference type="EMBL" id="MWWR01000009">
    <property type="protein sequence ID" value="OZG51269.1"/>
    <property type="molecule type" value="Genomic_DNA"/>
</dbReference>
<accession>A0A261EWM5</accession>
<gene>
    <name evidence="1" type="ORF">PSRA_1213</name>
</gene>
<sequence length="122" mass="14507">MILSLYHDLSKVKKWYVNIPADDPVDTDNVTVLYTSEDCDMDEDWEAYEKCFFLPVDKLCNALLEMYEYDFLNAEQCKKLIPWLDEQIRHPNDKRFLPMYKELKDYALKAIEYNTGIGIECC</sequence>
<dbReference type="RefSeq" id="WP_094661027.1">
    <property type="nucleotide sequence ID" value="NZ_JBKZBR010000007.1"/>
</dbReference>
<dbReference type="AlphaFoldDB" id="A0A261EWM5"/>
<organism evidence="1 2">
    <name type="scientific">Pseudoscardovia radai</name>
    <dbReference type="NCBI Taxonomy" id="987066"/>
    <lineage>
        <taxon>Bacteria</taxon>
        <taxon>Bacillati</taxon>
        <taxon>Actinomycetota</taxon>
        <taxon>Actinomycetes</taxon>
        <taxon>Bifidobacteriales</taxon>
        <taxon>Bifidobacteriaceae</taxon>
        <taxon>Pseudoscardovia</taxon>
    </lineage>
</organism>
<dbReference type="Proteomes" id="UP000216725">
    <property type="component" value="Unassembled WGS sequence"/>
</dbReference>
<protein>
    <submittedName>
        <fullName evidence="1">Uncharacterized protein</fullName>
    </submittedName>
</protein>
<reference evidence="1 2" key="1">
    <citation type="journal article" date="2017" name="BMC Genomics">
        <title>Comparative genomic and phylogenomic analyses of the Bifidobacteriaceae family.</title>
        <authorList>
            <person name="Lugli G.A."/>
            <person name="Milani C."/>
            <person name="Turroni F."/>
            <person name="Duranti S."/>
            <person name="Mancabelli L."/>
            <person name="Mangifesta M."/>
            <person name="Ferrario C."/>
            <person name="Modesto M."/>
            <person name="Mattarelli P."/>
            <person name="Jiri K."/>
            <person name="van Sinderen D."/>
            <person name="Ventura M."/>
        </authorList>
    </citation>
    <scope>NUCLEOTIDE SEQUENCE [LARGE SCALE GENOMIC DNA]</scope>
    <source>
        <strain evidence="1 2">DSM 24742</strain>
    </source>
</reference>
<evidence type="ECO:0000313" key="2">
    <source>
        <dbReference type="Proteomes" id="UP000216725"/>
    </source>
</evidence>
<name>A0A261EWM5_9BIFI</name>
<keyword evidence="2" id="KW-1185">Reference proteome</keyword>
<dbReference type="OrthoDB" id="2002535at2"/>
<comment type="caution">
    <text evidence="1">The sequence shown here is derived from an EMBL/GenBank/DDBJ whole genome shotgun (WGS) entry which is preliminary data.</text>
</comment>
<proteinExistence type="predicted"/>
<evidence type="ECO:0000313" key="1">
    <source>
        <dbReference type="EMBL" id="OZG51269.1"/>
    </source>
</evidence>